<dbReference type="EMBL" id="VVYP01000001">
    <property type="protein sequence ID" value="KAA5466560.1"/>
    <property type="molecule type" value="Genomic_DNA"/>
</dbReference>
<dbReference type="Proteomes" id="UP000095725">
    <property type="component" value="Unassembled WGS sequence"/>
</dbReference>
<reference evidence="16 17" key="3">
    <citation type="journal article" date="2019" name="Nat. Med.">
        <title>A library of human gut bacterial isolates paired with longitudinal multiomics data enables mechanistic microbiome research.</title>
        <authorList>
            <person name="Poyet M."/>
            <person name="Groussin M."/>
            <person name="Gibbons S.M."/>
            <person name="Avila-Pacheco J."/>
            <person name="Jiang X."/>
            <person name="Kearney S.M."/>
            <person name="Perrotta A.R."/>
            <person name="Berdy B."/>
            <person name="Zhao S."/>
            <person name="Lieberman T.D."/>
            <person name="Swanson P.K."/>
            <person name="Smith M."/>
            <person name="Roesemann S."/>
            <person name="Alexander J.E."/>
            <person name="Rich S.A."/>
            <person name="Livny J."/>
            <person name="Vlamakis H."/>
            <person name="Clish C."/>
            <person name="Bullock K."/>
            <person name="Deik A."/>
            <person name="Scott J."/>
            <person name="Pierce K.A."/>
            <person name="Xavier R.J."/>
            <person name="Alm E.J."/>
        </authorList>
    </citation>
    <scope>NUCLEOTIDE SEQUENCE [LARGE SCALE GENOMIC DNA]</scope>
    <source>
        <strain evidence="6 16">BIOML-A19</strain>
        <strain evidence="5 19">BIOML-A21</strain>
        <strain evidence="4 17">BIOML-A25</strain>
        <strain evidence="3 18">BIOML-A31</strain>
    </source>
</reference>
<evidence type="ECO:0000313" key="5">
    <source>
        <dbReference type="EMBL" id="KAA5493391.1"/>
    </source>
</evidence>
<dbReference type="EMBL" id="VVYD01000018">
    <property type="protein sequence ID" value="KAA5496571.1"/>
    <property type="molecule type" value="Genomic_DNA"/>
</dbReference>
<organism evidence="1 11">
    <name type="scientific">Bacteroides caccae</name>
    <dbReference type="NCBI Taxonomy" id="47678"/>
    <lineage>
        <taxon>Bacteria</taxon>
        <taxon>Pseudomonadati</taxon>
        <taxon>Bacteroidota</taxon>
        <taxon>Bacteroidia</taxon>
        <taxon>Bacteroidales</taxon>
        <taxon>Bacteroidaceae</taxon>
        <taxon>Bacteroides</taxon>
    </lineage>
</organism>
<accession>A0A174LAS9</accession>
<evidence type="ECO:0000313" key="4">
    <source>
        <dbReference type="EMBL" id="KAA5477214.1"/>
    </source>
</evidence>
<evidence type="ECO:0000313" key="6">
    <source>
        <dbReference type="EMBL" id="KAA5496571.1"/>
    </source>
</evidence>
<dbReference type="Proteomes" id="UP000284689">
    <property type="component" value="Unassembled WGS sequence"/>
</dbReference>
<dbReference type="EMBL" id="CZAI01000003">
    <property type="protein sequence ID" value="CUP20021.1"/>
    <property type="molecule type" value="Genomic_DNA"/>
</dbReference>
<evidence type="ECO:0000313" key="13">
    <source>
        <dbReference type="Proteomes" id="UP000284205"/>
    </source>
</evidence>
<dbReference type="RefSeq" id="WP_005675876.1">
    <property type="nucleotide sequence ID" value="NZ_CABMOQ010000006.1"/>
</dbReference>
<evidence type="ECO:0000313" key="10">
    <source>
        <dbReference type="EMBL" id="RHD51543.1"/>
    </source>
</evidence>
<evidence type="ECO:0000313" key="11">
    <source>
        <dbReference type="Proteomes" id="UP000095657"/>
    </source>
</evidence>
<dbReference type="Proteomes" id="UP000368418">
    <property type="component" value="Unassembled WGS sequence"/>
</dbReference>
<dbReference type="Proteomes" id="UP001170023">
    <property type="component" value="Unassembled WGS sequence"/>
</dbReference>
<dbReference type="KEGG" id="bcac:CGC64_13495"/>
<evidence type="ECO:0000313" key="8">
    <source>
        <dbReference type="EMBL" id="RGR71812.1"/>
    </source>
</evidence>
<name>A0A174LAS9_9BACE</name>
<dbReference type="EMBL" id="VVYJ01000005">
    <property type="protein sequence ID" value="KAA5477214.1"/>
    <property type="molecule type" value="Genomic_DNA"/>
</dbReference>
<evidence type="ECO:0000313" key="16">
    <source>
        <dbReference type="Proteomes" id="UP000368418"/>
    </source>
</evidence>
<protein>
    <submittedName>
        <fullName evidence="1">Uncharacterized protein</fullName>
    </submittedName>
</protein>
<proteinExistence type="predicted"/>
<evidence type="ECO:0000313" key="7">
    <source>
        <dbReference type="EMBL" id="MDO6357212.1"/>
    </source>
</evidence>
<dbReference type="GeneID" id="75114608"/>
<evidence type="ECO:0000313" key="14">
    <source>
        <dbReference type="Proteomes" id="UP000284431"/>
    </source>
</evidence>
<dbReference type="Proteomes" id="UP000491168">
    <property type="component" value="Unassembled WGS sequence"/>
</dbReference>
<dbReference type="EMBL" id="CZBL01000008">
    <property type="protein sequence ID" value="CUQ22523.1"/>
    <property type="molecule type" value="Genomic_DNA"/>
</dbReference>
<evidence type="ECO:0000313" key="15">
    <source>
        <dbReference type="Proteomes" id="UP000284689"/>
    </source>
</evidence>
<evidence type="ECO:0000313" key="12">
    <source>
        <dbReference type="Proteomes" id="UP000095725"/>
    </source>
</evidence>
<dbReference type="EMBL" id="VVYF01000006">
    <property type="protein sequence ID" value="KAA5493391.1"/>
    <property type="molecule type" value="Genomic_DNA"/>
</dbReference>
<evidence type="ECO:0000313" key="19">
    <source>
        <dbReference type="Proteomes" id="UP000491168"/>
    </source>
</evidence>
<evidence type="ECO:0000313" key="2">
    <source>
        <dbReference type="EMBL" id="CUQ22523.1"/>
    </source>
</evidence>
<reference evidence="13 14" key="2">
    <citation type="submission" date="2018-08" db="EMBL/GenBank/DDBJ databases">
        <title>A genome reference for cultivated species of the human gut microbiota.</title>
        <authorList>
            <person name="Zou Y."/>
            <person name="Xue W."/>
            <person name="Luo G."/>
        </authorList>
    </citation>
    <scope>NUCLEOTIDE SEQUENCE [LARGE SCALE GENOMIC DNA]</scope>
    <source>
        <strain evidence="8 13">AF24-29LB</strain>
        <strain evidence="10 15">AM31-16AC</strain>
        <strain evidence="9 14">OF02-6LB</strain>
    </source>
</reference>
<dbReference type="EMBL" id="QSJD01000005">
    <property type="protein sequence ID" value="RHD51543.1"/>
    <property type="molecule type" value="Genomic_DNA"/>
</dbReference>
<evidence type="ECO:0000313" key="3">
    <source>
        <dbReference type="EMBL" id="KAA5466560.1"/>
    </source>
</evidence>
<dbReference type="Proteomes" id="UP000284431">
    <property type="component" value="Unassembled WGS sequence"/>
</dbReference>
<evidence type="ECO:0000313" key="18">
    <source>
        <dbReference type="Proteomes" id="UP000475905"/>
    </source>
</evidence>
<dbReference type="EMBL" id="QSCS01000013">
    <property type="protein sequence ID" value="RGY25938.1"/>
    <property type="molecule type" value="Genomic_DNA"/>
</dbReference>
<dbReference type="Proteomes" id="UP000095657">
    <property type="component" value="Unassembled WGS sequence"/>
</dbReference>
<gene>
    <name evidence="10" type="ORF">DW794_04800</name>
    <name evidence="8" type="ORF">DWY26_10590</name>
    <name evidence="9" type="ORF">DXA49_10200</name>
    <name evidence="1" type="ORF">ERS852494_01742</name>
    <name evidence="2" type="ORF">ERS852558_02240</name>
    <name evidence="6" type="ORF">F2Y31_16765</name>
    <name evidence="5" type="ORF">F2Y35_06720</name>
    <name evidence="3" type="ORF">F2Y36_01510</name>
    <name evidence="4" type="ORF">F2Y39_10635</name>
    <name evidence="7" type="ORF">Q4469_05860</name>
</gene>
<evidence type="ECO:0000313" key="1">
    <source>
        <dbReference type="EMBL" id="CUP20021.1"/>
    </source>
</evidence>
<dbReference type="EMBL" id="JAUONL010000003">
    <property type="protein sequence ID" value="MDO6357212.1"/>
    <property type="molecule type" value="Genomic_DNA"/>
</dbReference>
<evidence type="ECO:0000313" key="9">
    <source>
        <dbReference type="EMBL" id="RGY25938.1"/>
    </source>
</evidence>
<sequence>MKTRKQKETNEKEIHLLEQKGYERMMNEIMPVQQAEVYRKPTKKVVEEAVKELNPDTNSLGSRG</sequence>
<reference evidence="11 12" key="1">
    <citation type="submission" date="2015-09" db="EMBL/GenBank/DDBJ databases">
        <authorList>
            <consortium name="Pathogen Informatics"/>
        </authorList>
    </citation>
    <scope>NUCLEOTIDE SEQUENCE [LARGE SCALE GENOMIC DNA]</scope>
    <source>
        <strain evidence="1 11">2789STDY5834880</strain>
        <strain evidence="2 12">2789STDY5834946</strain>
    </source>
</reference>
<dbReference type="Proteomes" id="UP000427825">
    <property type="component" value="Unassembled WGS sequence"/>
</dbReference>
<reference evidence="7" key="4">
    <citation type="submission" date="2023-07" db="EMBL/GenBank/DDBJ databases">
        <title>Whole Genome Sequencing of Colonoscopy isolates.</title>
        <authorList>
            <person name="Surve S.V."/>
            <person name="Valls R.A."/>
            <person name="Barrak K.E."/>
            <person name="Gardner T.B."/>
            <person name="O'Toole G.A."/>
        </authorList>
    </citation>
    <scope>NUCLEOTIDE SEQUENCE</scope>
    <source>
        <strain evidence="7">GP0119</strain>
    </source>
</reference>
<evidence type="ECO:0000313" key="17">
    <source>
        <dbReference type="Proteomes" id="UP000427825"/>
    </source>
</evidence>
<dbReference type="AlphaFoldDB" id="A0A174LAS9"/>
<dbReference type="Proteomes" id="UP000284205">
    <property type="component" value="Unassembled WGS sequence"/>
</dbReference>
<dbReference type="Proteomes" id="UP000475905">
    <property type="component" value="Unassembled WGS sequence"/>
</dbReference>
<dbReference type="EMBL" id="QRUO01000008">
    <property type="protein sequence ID" value="RGR71812.1"/>
    <property type="molecule type" value="Genomic_DNA"/>
</dbReference>